<protein>
    <recommendedName>
        <fullName evidence="8">Cytochrome c domain-containing protein</fullName>
    </recommendedName>
</protein>
<dbReference type="EMBL" id="AP024545">
    <property type="protein sequence ID" value="BCT93761.1"/>
    <property type="molecule type" value="Genomic_DNA"/>
</dbReference>
<evidence type="ECO:0000313" key="10">
    <source>
        <dbReference type="Proteomes" id="UP000681317"/>
    </source>
</evidence>
<accession>A0ABM7Q8P7</accession>
<keyword evidence="7" id="KW-0732">Signal</keyword>
<feature type="domain" description="Cytochrome c" evidence="8">
    <location>
        <begin position="61"/>
        <end position="142"/>
    </location>
</feature>
<dbReference type="Gene3D" id="1.10.760.10">
    <property type="entry name" value="Cytochrome c-like domain"/>
    <property type="match status" value="1"/>
</dbReference>
<feature type="signal peptide" evidence="7">
    <location>
        <begin position="1"/>
        <end position="21"/>
    </location>
</feature>
<keyword evidence="3 6" id="KW-0479">Metal-binding</keyword>
<evidence type="ECO:0000256" key="6">
    <source>
        <dbReference type="PROSITE-ProRule" id="PRU00433"/>
    </source>
</evidence>
<reference evidence="9 10" key="1">
    <citation type="submission" date="2021-03" db="EMBL/GenBank/DDBJ databases">
        <title>Complete Genome Sequences of Two Lysobacter Strains Isolated from Sea Water (Lysobacter caseinilyticus) and Soil (Lysobacter helvus) in South Korea.</title>
        <authorList>
            <person name="Watanabe Y."/>
            <person name="Arakawa K."/>
        </authorList>
    </citation>
    <scope>NUCLEOTIDE SEQUENCE [LARGE SCALE GENOMIC DNA]</scope>
    <source>
        <strain evidence="9 10">KVB24</strain>
    </source>
</reference>
<evidence type="ECO:0000256" key="5">
    <source>
        <dbReference type="ARBA" id="ARBA00023004"/>
    </source>
</evidence>
<evidence type="ECO:0000256" key="1">
    <source>
        <dbReference type="ARBA" id="ARBA00022448"/>
    </source>
</evidence>
<evidence type="ECO:0000256" key="7">
    <source>
        <dbReference type="SAM" id="SignalP"/>
    </source>
</evidence>
<evidence type="ECO:0000256" key="4">
    <source>
        <dbReference type="ARBA" id="ARBA00022982"/>
    </source>
</evidence>
<evidence type="ECO:0000256" key="3">
    <source>
        <dbReference type="ARBA" id="ARBA00022723"/>
    </source>
</evidence>
<dbReference type="SUPFAM" id="SSF46626">
    <property type="entry name" value="Cytochrome c"/>
    <property type="match status" value="1"/>
</dbReference>
<organism evidence="9 10">
    <name type="scientific">Noviluteimonas caseinilytica</name>
    <dbReference type="NCBI Taxonomy" id="2675101"/>
    <lineage>
        <taxon>Bacteria</taxon>
        <taxon>Pseudomonadati</taxon>
        <taxon>Pseudomonadota</taxon>
        <taxon>Gammaproteobacteria</taxon>
        <taxon>Lysobacterales</taxon>
        <taxon>Lysobacteraceae</taxon>
        <taxon>Noviluteimonas</taxon>
    </lineage>
</organism>
<dbReference type="PROSITE" id="PS51007">
    <property type="entry name" value="CYTC"/>
    <property type="match status" value="1"/>
</dbReference>
<keyword evidence="10" id="KW-1185">Reference proteome</keyword>
<keyword evidence="1" id="KW-0813">Transport</keyword>
<evidence type="ECO:0000313" key="9">
    <source>
        <dbReference type="EMBL" id="BCT93761.1"/>
    </source>
</evidence>
<evidence type="ECO:0000256" key="2">
    <source>
        <dbReference type="ARBA" id="ARBA00022617"/>
    </source>
</evidence>
<dbReference type="PANTHER" id="PTHR33751">
    <property type="entry name" value="CBB3-TYPE CYTOCHROME C OXIDASE SUBUNIT FIXP"/>
    <property type="match status" value="1"/>
</dbReference>
<keyword evidence="2 6" id="KW-0349">Heme</keyword>
<keyword evidence="5 6" id="KW-0408">Iron</keyword>
<dbReference type="PANTHER" id="PTHR33751:SF9">
    <property type="entry name" value="CYTOCHROME C4"/>
    <property type="match status" value="1"/>
</dbReference>
<proteinExistence type="predicted"/>
<dbReference type="InterPro" id="IPR036909">
    <property type="entry name" value="Cyt_c-like_dom_sf"/>
</dbReference>
<dbReference type="InterPro" id="IPR050597">
    <property type="entry name" value="Cytochrome_c_Oxidase_Subunit"/>
</dbReference>
<sequence length="142" mass="14559">MMRPLTIAASLWLVPMLLAAAQTPAASQTTAAAPAAASTTAAPAAASTAAAAPAAAAAPTGDAAKGRLLTYTCQGCHGVTGYKNAYPNYHVPRIGGQTAQYLSNALHEYRQGKRKHPTMQAQAESFSEQDIADIAAYLSSVK</sequence>
<dbReference type="Proteomes" id="UP000681317">
    <property type="component" value="Chromosome"/>
</dbReference>
<keyword evidence="4" id="KW-0249">Electron transport</keyword>
<feature type="chain" id="PRO_5045979739" description="Cytochrome c domain-containing protein" evidence="7">
    <location>
        <begin position="22"/>
        <end position="142"/>
    </location>
</feature>
<name>A0ABM7Q8P7_9GAMM</name>
<evidence type="ECO:0000259" key="8">
    <source>
        <dbReference type="PROSITE" id="PS51007"/>
    </source>
</evidence>
<dbReference type="Pfam" id="PF00034">
    <property type="entry name" value="Cytochrom_C"/>
    <property type="match status" value="1"/>
</dbReference>
<gene>
    <name evidence="9" type="ORF">LYSCAS_27850</name>
</gene>
<dbReference type="InterPro" id="IPR009056">
    <property type="entry name" value="Cyt_c-like_dom"/>
</dbReference>